<protein>
    <submittedName>
        <fullName evidence="3">Radical SAM protein</fullName>
    </submittedName>
</protein>
<dbReference type="Gene3D" id="3.90.70.130">
    <property type="match status" value="1"/>
</dbReference>
<sequence length="272" mass="30042">LRRKRITITATRAYHKLPEANAPSDQLDRVTKEVTSSGSTTTPMVVGPIEQGKPRGRPAAEDLERAGRQSWQSAVTVDRAALSVGIKINYLCPLLIGGDFEDDEVWQRLDAGLVDYVRQLGLTVAKWRRPTSCVSCVTAGTSSLACRKLDQCSGQQWRLKFAADQLLSTSDAGNGADEDESGRLVINPHLKAKPQPDTAPWVTRLVQGDYAYYHYGSCGFHDSGWGCAYSPERASGEVRWLVLGSALTPRSETARQAAQQRRLVRLKIRLRF</sequence>
<evidence type="ECO:0000313" key="2">
    <source>
        <dbReference type="Proteomes" id="UP000095280"/>
    </source>
</evidence>
<evidence type="ECO:0000256" key="1">
    <source>
        <dbReference type="SAM" id="MobiDB-lite"/>
    </source>
</evidence>
<feature type="region of interest" description="Disordered" evidence="1">
    <location>
        <begin position="35"/>
        <end position="65"/>
    </location>
</feature>
<dbReference type="WBParaSite" id="maker-unitig_24334-snap-gene-0.1-mRNA-1">
    <property type="protein sequence ID" value="maker-unitig_24334-snap-gene-0.1-mRNA-1"/>
    <property type="gene ID" value="maker-unitig_24334-snap-gene-0.1"/>
</dbReference>
<reference evidence="3" key="1">
    <citation type="submission" date="2016-11" db="UniProtKB">
        <authorList>
            <consortium name="WormBaseParasite"/>
        </authorList>
    </citation>
    <scope>IDENTIFICATION</scope>
</reference>
<dbReference type="Proteomes" id="UP000095280">
    <property type="component" value="Unplaced"/>
</dbReference>
<accession>A0A1I8F850</accession>
<keyword evidence="2" id="KW-1185">Reference proteome</keyword>
<evidence type="ECO:0000313" key="3">
    <source>
        <dbReference type="WBParaSite" id="maker-unitig_24334-snap-gene-0.1-mRNA-1"/>
    </source>
</evidence>
<organism evidence="2 3">
    <name type="scientific">Macrostomum lignano</name>
    <dbReference type="NCBI Taxonomy" id="282301"/>
    <lineage>
        <taxon>Eukaryota</taxon>
        <taxon>Metazoa</taxon>
        <taxon>Spiralia</taxon>
        <taxon>Lophotrochozoa</taxon>
        <taxon>Platyhelminthes</taxon>
        <taxon>Rhabditophora</taxon>
        <taxon>Macrostomorpha</taxon>
        <taxon>Macrostomida</taxon>
        <taxon>Macrostomidae</taxon>
        <taxon>Macrostomum</taxon>
    </lineage>
</organism>
<name>A0A1I8F850_9PLAT</name>
<dbReference type="AlphaFoldDB" id="A0A1I8F850"/>
<proteinExistence type="predicted"/>